<dbReference type="GO" id="GO:0046316">
    <property type="term" value="F:gluconokinase activity"/>
    <property type="evidence" value="ECO:0007669"/>
    <property type="project" value="UniProtKB-EC"/>
</dbReference>
<dbReference type="CDD" id="cd02021">
    <property type="entry name" value="GntK"/>
    <property type="match status" value="1"/>
</dbReference>
<evidence type="ECO:0000256" key="9">
    <source>
        <dbReference type="ARBA" id="ARBA00048090"/>
    </source>
</evidence>
<comment type="similarity">
    <text evidence="2 10">Belongs to the gluconokinase GntK/GntV family.</text>
</comment>
<keyword evidence="7 10" id="KW-0067">ATP-binding</keyword>
<dbReference type="EC" id="2.7.1.12" evidence="3 10"/>
<dbReference type="SUPFAM" id="SSF52540">
    <property type="entry name" value="P-loop containing nucleoside triphosphate hydrolases"/>
    <property type="match status" value="1"/>
</dbReference>
<keyword evidence="4 10" id="KW-0808">Transferase</keyword>
<evidence type="ECO:0000256" key="6">
    <source>
        <dbReference type="ARBA" id="ARBA00022777"/>
    </source>
</evidence>
<keyword evidence="6 10" id="KW-0418">Kinase</keyword>
<dbReference type="GO" id="GO:0005524">
    <property type="term" value="F:ATP binding"/>
    <property type="evidence" value="ECO:0007669"/>
    <property type="project" value="UniProtKB-KW"/>
</dbReference>
<keyword evidence="8" id="KW-0311">Gluconate utilization</keyword>
<keyword evidence="5 10" id="KW-0547">Nucleotide-binding</keyword>
<reference evidence="12 13" key="1">
    <citation type="submission" date="2018-07" db="EMBL/GenBank/DDBJ databases">
        <title>Arthrobacter sp. nov., isolated from raw cow's milk with high bacterial count.</title>
        <authorList>
            <person name="Hahne J."/>
            <person name="Isele D."/>
            <person name="Lipski A."/>
        </authorList>
    </citation>
    <scope>NUCLEOTIDE SEQUENCE [LARGE SCALE GENOMIC DNA]</scope>
    <source>
        <strain evidence="12 13">JZ R-35</strain>
    </source>
</reference>
<dbReference type="Proteomes" id="UP000265419">
    <property type="component" value="Unassembled WGS sequence"/>
</dbReference>
<dbReference type="EMBL" id="QQXK01000008">
    <property type="protein sequence ID" value="RII42835.1"/>
    <property type="molecule type" value="Genomic_DNA"/>
</dbReference>
<dbReference type="InterPro" id="IPR027417">
    <property type="entry name" value="P-loop_NTPase"/>
</dbReference>
<dbReference type="PANTHER" id="PTHR43442:SF3">
    <property type="entry name" value="GLUCONOKINASE-RELATED"/>
    <property type="match status" value="1"/>
</dbReference>
<protein>
    <recommendedName>
        <fullName evidence="3 10">Gluconokinase</fullName>
        <ecNumber evidence="3 10">2.7.1.12</ecNumber>
    </recommendedName>
</protein>
<comment type="caution">
    <text evidence="12">The sequence shown here is derived from an EMBL/GenBank/DDBJ whole genome shotgun (WGS) entry which is preliminary data.</text>
</comment>
<evidence type="ECO:0000256" key="4">
    <source>
        <dbReference type="ARBA" id="ARBA00022679"/>
    </source>
</evidence>
<evidence type="ECO:0000256" key="8">
    <source>
        <dbReference type="ARBA" id="ARBA00023064"/>
    </source>
</evidence>
<dbReference type="PANTHER" id="PTHR43442">
    <property type="entry name" value="GLUCONOKINASE-RELATED"/>
    <property type="match status" value="1"/>
</dbReference>
<evidence type="ECO:0000256" key="3">
    <source>
        <dbReference type="ARBA" id="ARBA00012054"/>
    </source>
</evidence>
<evidence type="ECO:0000256" key="5">
    <source>
        <dbReference type="ARBA" id="ARBA00022741"/>
    </source>
</evidence>
<organism evidence="12 13">
    <name type="scientific">Galactobacter valiniphilus</name>
    <dbReference type="NCBI Taxonomy" id="2676122"/>
    <lineage>
        <taxon>Bacteria</taxon>
        <taxon>Bacillati</taxon>
        <taxon>Actinomycetota</taxon>
        <taxon>Actinomycetes</taxon>
        <taxon>Micrococcales</taxon>
        <taxon>Micrococcaceae</taxon>
        <taxon>Galactobacter</taxon>
    </lineage>
</organism>
<accession>A0A399JB88</accession>
<dbReference type="Gene3D" id="3.40.50.300">
    <property type="entry name" value="P-loop containing nucleotide triphosphate hydrolases"/>
    <property type="match status" value="1"/>
</dbReference>
<evidence type="ECO:0000256" key="7">
    <source>
        <dbReference type="ARBA" id="ARBA00022840"/>
    </source>
</evidence>
<evidence type="ECO:0000313" key="12">
    <source>
        <dbReference type="EMBL" id="RII42835.1"/>
    </source>
</evidence>
<keyword evidence="13" id="KW-1185">Reference proteome</keyword>
<evidence type="ECO:0000256" key="1">
    <source>
        <dbReference type="ARBA" id="ARBA00004761"/>
    </source>
</evidence>
<evidence type="ECO:0000256" key="10">
    <source>
        <dbReference type="RuleBase" id="RU363066"/>
    </source>
</evidence>
<dbReference type="InterPro" id="IPR006001">
    <property type="entry name" value="Therm_gnt_kin"/>
</dbReference>
<dbReference type="FunFam" id="3.40.50.300:FF:000522">
    <property type="entry name" value="Gluconokinase"/>
    <property type="match status" value="1"/>
</dbReference>
<dbReference type="NCBIfam" id="TIGR01313">
    <property type="entry name" value="therm_gnt_kin"/>
    <property type="match status" value="1"/>
</dbReference>
<gene>
    <name evidence="12" type="ORF">DWB68_05660</name>
</gene>
<comment type="catalytic activity">
    <reaction evidence="9 10">
        <text>D-gluconate + ATP = 6-phospho-D-gluconate + ADP + H(+)</text>
        <dbReference type="Rhea" id="RHEA:19433"/>
        <dbReference type="ChEBI" id="CHEBI:15378"/>
        <dbReference type="ChEBI" id="CHEBI:18391"/>
        <dbReference type="ChEBI" id="CHEBI:30616"/>
        <dbReference type="ChEBI" id="CHEBI:58759"/>
        <dbReference type="ChEBI" id="CHEBI:456216"/>
        <dbReference type="EC" id="2.7.1.12"/>
    </reaction>
</comment>
<feature type="region of interest" description="Disordered" evidence="11">
    <location>
        <begin position="164"/>
        <end position="197"/>
    </location>
</feature>
<evidence type="ECO:0000256" key="2">
    <source>
        <dbReference type="ARBA" id="ARBA00008420"/>
    </source>
</evidence>
<comment type="pathway">
    <text evidence="1">Carbohydrate acid metabolism.</text>
</comment>
<evidence type="ECO:0000313" key="13">
    <source>
        <dbReference type="Proteomes" id="UP000265419"/>
    </source>
</evidence>
<dbReference type="AlphaFoldDB" id="A0A399JB88"/>
<dbReference type="GO" id="GO:0019521">
    <property type="term" value="P:D-gluconate metabolic process"/>
    <property type="evidence" value="ECO:0007669"/>
    <property type="project" value="UniProtKB-KW"/>
</dbReference>
<proteinExistence type="inferred from homology"/>
<sequence length="197" mass="21091">MGISGSGKSTLAEALSEELGWPFAEADEFHPAANIAKMSAGTPLTDEDRWPWLRSIAGWMSEHAEAGTGSVVTCSALKRSYRELLETAAGRVVFLEVDADPAVIERRMNEREGHFMPASLLPSQIATLEPLEADEDGAHLANTGSVEELEASALAALTRLLGADPHTLPGRNHASSGTPGRHRAQENPSNLNEEERA</sequence>
<dbReference type="Pfam" id="PF13671">
    <property type="entry name" value="AAA_33"/>
    <property type="match status" value="1"/>
</dbReference>
<evidence type="ECO:0000256" key="11">
    <source>
        <dbReference type="SAM" id="MobiDB-lite"/>
    </source>
</evidence>
<dbReference type="GO" id="GO:0005737">
    <property type="term" value="C:cytoplasm"/>
    <property type="evidence" value="ECO:0007669"/>
    <property type="project" value="TreeGrafter"/>
</dbReference>
<name>A0A399JB88_9MICC</name>